<dbReference type="InterPro" id="IPR016181">
    <property type="entry name" value="Acyl_CoA_acyltransferase"/>
</dbReference>
<dbReference type="GO" id="GO:0016747">
    <property type="term" value="F:acyltransferase activity, transferring groups other than amino-acyl groups"/>
    <property type="evidence" value="ECO:0007669"/>
    <property type="project" value="InterPro"/>
</dbReference>
<dbReference type="AlphaFoldDB" id="A0A495XBQ7"/>
<dbReference type="PANTHER" id="PTHR43792">
    <property type="entry name" value="GNAT FAMILY, PUTATIVE (AFU_ORTHOLOGUE AFUA_3G00765)-RELATED-RELATED"/>
    <property type="match status" value="1"/>
</dbReference>
<keyword evidence="2" id="KW-0808">Transferase</keyword>
<dbReference type="InterPro" id="IPR051531">
    <property type="entry name" value="N-acetyltransferase"/>
</dbReference>
<proteinExistence type="predicted"/>
<organism evidence="2 3">
    <name type="scientific">Saccharothrix variisporea</name>
    <dbReference type="NCBI Taxonomy" id="543527"/>
    <lineage>
        <taxon>Bacteria</taxon>
        <taxon>Bacillati</taxon>
        <taxon>Actinomycetota</taxon>
        <taxon>Actinomycetes</taxon>
        <taxon>Pseudonocardiales</taxon>
        <taxon>Pseudonocardiaceae</taxon>
        <taxon>Saccharothrix</taxon>
    </lineage>
</organism>
<gene>
    <name evidence="2" type="ORF">DFJ66_4716</name>
</gene>
<dbReference type="InterPro" id="IPR000182">
    <property type="entry name" value="GNAT_dom"/>
</dbReference>
<protein>
    <submittedName>
        <fullName evidence="2">RimJ/RimL family protein N-acetyltransferase</fullName>
    </submittedName>
</protein>
<feature type="domain" description="N-acetyltransferase" evidence="1">
    <location>
        <begin position="11"/>
        <end position="159"/>
    </location>
</feature>
<keyword evidence="3" id="KW-1185">Reference proteome</keyword>
<dbReference type="Pfam" id="PF13302">
    <property type="entry name" value="Acetyltransf_3"/>
    <property type="match status" value="1"/>
</dbReference>
<accession>A0A495XBQ7</accession>
<dbReference type="PANTHER" id="PTHR43792:SF1">
    <property type="entry name" value="N-ACETYLTRANSFERASE DOMAIN-CONTAINING PROTEIN"/>
    <property type="match status" value="1"/>
</dbReference>
<evidence type="ECO:0000313" key="3">
    <source>
        <dbReference type="Proteomes" id="UP000272729"/>
    </source>
</evidence>
<reference evidence="2 3" key="1">
    <citation type="submission" date="2018-10" db="EMBL/GenBank/DDBJ databases">
        <title>Sequencing the genomes of 1000 actinobacteria strains.</title>
        <authorList>
            <person name="Klenk H.-P."/>
        </authorList>
    </citation>
    <scope>NUCLEOTIDE SEQUENCE [LARGE SCALE GENOMIC DNA]</scope>
    <source>
        <strain evidence="2 3">DSM 43911</strain>
    </source>
</reference>
<dbReference type="OrthoDB" id="3533156at2"/>
<dbReference type="RefSeq" id="WP_121223753.1">
    <property type="nucleotide sequence ID" value="NZ_JBIUBA010000001.1"/>
</dbReference>
<dbReference type="Proteomes" id="UP000272729">
    <property type="component" value="Unassembled WGS sequence"/>
</dbReference>
<evidence type="ECO:0000259" key="1">
    <source>
        <dbReference type="PROSITE" id="PS51186"/>
    </source>
</evidence>
<comment type="caution">
    <text evidence="2">The sequence shown here is derived from an EMBL/GenBank/DDBJ whole genome shotgun (WGS) entry which is preliminary data.</text>
</comment>
<dbReference type="SUPFAM" id="SSF55729">
    <property type="entry name" value="Acyl-CoA N-acyltransferases (Nat)"/>
    <property type="match status" value="1"/>
</dbReference>
<dbReference type="PROSITE" id="PS51186">
    <property type="entry name" value="GNAT"/>
    <property type="match status" value="1"/>
</dbReference>
<evidence type="ECO:0000313" key="2">
    <source>
        <dbReference type="EMBL" id="RKT71427.1"/>
    </source>
</evidence>
<dbReference type="EMBL" id="RBXR01000001">
    <property type="protein sequence ID" value="RKT71427.1"/>
    <property type="molecule type" value="Genomic_DNA"/>
</dbReference>
<sequence length="172" mass="19276">MAQFERTTERLTLRRVRMSDLPAFAALENALRAAENRAPADEAESARYLGRFTAVWERGDLGYWAVELDGRVVGFGGVQPHGDAWNLYYRVDPVLHDRGIATEVAREAVRAAAQARPDWTVRCETRPWNTAAIRVAERAGLTRVEDHDGYAVLEVHPAERGSRRSSPRSGHP</sequence>
<name>A0A495XBQ7_9PSEU</name>
<dbReference type="Gene3D" id="3.40.630.30">
    <property type="match status" value="1"/>
</dbReference>